<dbReference type="AlphaFoldDB" id="A0A0R1RF64"/>
<dbReference type="PRINTS" id="PR00081">
    <property type="entry name" value="GDHRDH"/>
</dbReference>
<dbReference type="EMBL" id="AZEU01000055">
    <property type="protein sequence ID" value="KRL51944.1"/>
    <property type="molecule type" value="Genomic_DNA"/>
</dbReference>
<dbReference type="GO" id="GO:0016491">
    <property type="term" value="F:oxidoreductase activity"/>
    <property type="evidence" value="ECO:0007669"/>
    <property type="project" value="UniProtKB-KW"/>
</dbReference>
<dbReference type="PRINTS" id="PR00080">
    <property type="entry name" value="SDRFAMILY"/>
</dbReference>
<dbReference type="InterPro" id="IPR050259">
    <property type="entry name" value="SDR"/>
</dbReference>
<dbReference type="NCBIfam" id="NF005559">
    <property type="entry name" value="PRK07231.1"/>
    <property type="match status" value="1"/>
</dbReference>
<dbReference type="Proteomes" id="UP000051790">
    <property type="component" value="Unassembled WGS sequence"/>
</dbReference>
<evidence type="ECO:0000313" key="4">
    <source>
        <dbReference type="EMBL" id="KRL51944.1"/>
    </source>
</evidence>
<dbReference type="InterPro" id="IPR002347">
    <property type="entry name" value="SDR_fam"/>
</dbReference>
<dbReference type="SMART" id="SM00822">
    <property type="entry name" value="PKS_KR"/>
    <property type="match status" value="1"/>
</dbReference>
<reference evidence="4 5" key="1">
    <citation type="journal article" date="2015" name="Genome Announc.">
        <title>Expanding the biotechnology potential of lactobacilli through comparative genomics of 213 strains and associated genera.</title>
        <authorList>
            <person name="Sun Z."/>
            <person name="Harris H.M."/>
            <person name="McCann A."/>
            <person name="Guo C."/>
            <person name="Argimon S."/>
            <person name="Zhang W."/>
            <person name="Yang X."/>
            <person name="Jeffery I.B."/>
            <person name="Cooney J.C."/>
            <person name="Kagawa T.F."/>
            <person name="Liu W."/>
            <person name="Song Y."/>
            <person name="Salvetti E."/>
            <person name="Wrobel A."/>
            <person name="Rasinkangas P."/>
            <person name="Parkhill J."/>
            <person name="Rea M.C."/>
            <person name="O'Sullivan O."/>
            <person name="Ritari J."/>
            <person name="Douillard F.P."/>
            <person name="Paul Ross R."/>
            <person name="Yang R."/>
            <person name="Briner A.E."/>
            <person name="Felis G.E."/>
            <person name="de Vos W.M."/>
            <person name="Barrangou R."/>
            <person name="Klaenhammer T.R."/>
            <person name="Caufield P.W."/>
            <person name="Cui Y."/>
            <person name="Zhang H."/>
            <person name="O'Toole P.W."/>
        </authorList>
    </citation>
    <scope>NUCLEOTIDE SEQUENCE [LARGE SCALE GENOMIC DNA]</scope>
    <source>
        <strain evidence="4 5">DSM 13343</strain>
    </source>
</reference>
<dbReference type="Pfam" id="PF13561">
    <property type="entry name" value="adh_short_C2"/>
    <property type="match status" value="1"/>
</dbReference>
<dbReference type="SUPFAM" id="SSF51735">
    <property type="entry name" value="NAD(P)-binding Rossmann-fold domains"/>
    <property type="match status" value="1"/>
</dbReference>
<keyword evidence="2" id="KW-0560">Oxidoreductase</keyword>
<accession>A0A0R1RF64</accession>
<dbReference type="RefSeq" id="WP_056962629.1">
    <property type="nucleotide sequence ID" value="NZ_AZEU01000055.1"/>
</dbReference>
<evidence type="ECO:0000256" key="2">
    <source>
        <dbReference type="ARBA" id="ARBA00023002"/>
    </source>
</evidence>
<evidence type="ECO:0000313" key="5">
    <source>
        <dbReference type="Proteomes" id="UP000051790"/>
    </source>
</evidence>
<comment type="caution">
    <text evidence="4">The sequence shown here is derived from an EMBL/GenBank/DDBJ whole genome shotgun (WGS) entry which is preliminary data.</text>
</comment>
<dbReference type="InterPro" id="IPR057326">
    <property type="entry name" value="KR_dom"/>
</dbReference>
<gene>
    <name evidence="4" type="ORF">FD01_GL002918</name>
</gene>
<organism evidence="4 5">
    <name type="scientific">Lacticaseibacillus manihotivorans DSM 13343 = JCM 12514</name>
    <dbReference type="NCBI Taxonomy" id="1423769"/>
    <lineage>
        <taxon>Bacteria</taxon>
        <taxon>Bacillati</taxon>
        <taxon>Bacillota</taxon>
        <taxon>Bacilli</taxon>
        <taxon>Lactobacillales</taxon>
        <taxon>Lactobacillaceae</taxon>
        <taxon>Lacticaseibacillus</taxon>
    </lineage>
</organism>
<dbReference type="OrthoDB" id="9803333at2"/>
<dbReference type="PANTHER" id="PTHR42879:SF2">
    <property type="entry name" value="3-OXOACYL-[ACYL-CARRIER-PROTEIN] REDUCTASE FABG"/>
    <property type="match status" value="1"/>
</dbReference>
<name>A0A0R1RF64_9LACO</name>
<evidence type="ECO:0000259" key="3">
    <source>
        <dbReference type="SMART" id="SM00822"/>
    </source>
</evidence>
<feature type="domain" description="Ketoreductase" evidence="3">
    <location>
        <begin position="3"/>
        <end position="196"/>
    </location>
</feature>
<comment type="similarity">
    <text evidence="1">Belongs to the short-chain dehydrogenases/reductases (SDR) family.</text>
</comment>
<dbReference type="PANTHER" id="PTHR42879">
    <property type="entry name" value="3-OXOACYL-(ACYL-CARRIER-PROTEIN) REDUCTASE"/>
    <property type="match status" value="1"/>
</dbReference>
<sequence>MTRVVMVTGSSHGIGRQIALTLAEQGDNLVLCGRDTDALATVQDQVTALERRAIAVAGDISDPQFVHQLVCAATMAFGHIDGLVNNAGVMRRTATLQTSLAQWEQVLRVNLTSAFMLSQAVLPIMVAEGGGAIVNITSAAAVTPHPNAAPSYGASKADLTYLTKHLAQEFAEDHIRVNAVCCGPIASAMTDQWHADYREKVLAKIPLKRLGTPEEVAAAVAFLLSEKAGFCTGASLNVSGGKLMI</sequence>
<dbReference type="FunFam" id="3.40.50.720:FF:000173">
    <property type="entry name" value="3-oxoacyl-[acyl-carrier protein] reductase"/>
    <property type="match status" value="1"/>
</dbReference>
<keyword evidence="5" id="KW-1185">Reference proteome</keyword>
<dbReference type="InterPro" id="IPR036291">
    <property type="entry name" value="NAD(P)-bd_dom_sf"/>
</dbReference>
<protein>
    <submittedName>
        <fullName evidence="4">3-ketoacyl-ACP reductase</fullName>
    </submittedName>
</protein>
<dbReference type="Gene3D" id="3.40.50.720">
    <property type="entry name" value="NAD(P)-binding Rossmann-like Domain"/>
    <property type="match status" value="1"/>
</dbReference>
<evidence type="ECO:0000256" key="1">
    <source>
        <dbReference type="ARBA" id="ARBA00006484"/>
    </source>
</evidence>
<proteinExistence type="inferred from homology"/>
<dbReference type="PATRIC" id="fig|1423769.4.peg.3147"/>